<dbReference type="InterPro" id="IPR000718">
    <property type="entry name" value="Peptidase_M13"/>
</dbReference>
<dbReference type="InterPro" id="IPR024079">
    <property type="entry name" value="MetalloPept_cat_dom_sf"/>
</dbReference>
<dbReference type="CDD" id="cd08662">
    <property type="entry name" value="M13"/>
    <property type="match status" value="1"/>
</dbReference>
<dbReference type="Proteomes" id="UP000324222">
    <property type="component" value="Unassembled WGS sequence"/>
</dbReference>
<dbReference type="EMBL" id="VSRR010013181">
    <property type="protein sequence ID" value="MPC55445.1"/>
    <property type="molecule type" value="Genomic_DNA"/>
</dbReference>
<feature type="domain" description="Peptidase M13 C-terminal" evidence="1">
    <location>
        <begin position="75"/>
        <end position="251"/>
    </location>
</feature>
<dbReference type="GO" id="GO:0005886">
    <property type="term" value="C:plasma membrane"/>
    <property type="evidence" value="ECO:0007669"/>
    <property type="project" value="TreeGrafter"/>
</dbReference>
<proteinExistence type="predicted"/>
<dbReference type="SUPFAM" id="SSF55486">
    <property type="entry name" value="Metalloproteases ('zincins'), catalytic domain"/>
    <property type="match status" value="1"/>
</dbReference>
<dbReference type="GO" id="GO:0004222">
    <property type="term" value="F:metalloendopeptidase activity"/>
    <property type="evidence" value="ECO:0007669"/>
    <property type="project" value="InterPro"/>
</dbReference>
<dbReference type="PANTHER" id="PTHR11733">
    <property type="entry name" value="ZINC METALLOPROTEASE FAMILY M13 NEPRILYSIN-RELATED"/>
    <property type="match status" value="1"/>
</dbReference>
<accession>A0A5B7GDJ8</accession>
<dbReference type="Pfam" id="PF01431">
    <property type="entry name" value="Peptidase_M13"/>
    <property type="match status" value="1"/>
</dbReference>
<dbReference type="PRINTS" id="PR00786">
    <property type="entry name" value="NEPRILYSIN"/>
</dbReference>
<keyword evidence="3" id="KW-1185">Reference proteome</keyword>
<dbReference type="GO" id="GO:0016485">
    <property type="term" value="P:protein processing"/>
    <property type="evidence" value="ECO:0007669"/>
    <property type="project" value="TreeGrafter"/>
</dbReference>
<reference evidence="2 3" key="1">
    <citation type="submission" date="2019-05" db="EMBL/GenBank/DDBJ databases">
        <title>Another draft genome of Portunus trituberculatus and its Hox gene families provides insights of decapod evolution.</title>
        <authorList>
            <person name="Jeong J.-H."/>
            <person name="Song I."/>
            <person name="Kim S."/>
            <person name="Choi T."/>
            <person name="Kim D."/>
            <person name="Ryu S."/>
            <person name="Kim W."/>
        </authorList>
    </citation>
    <scope>NUCLEOTIDE SEQUENCE [LARGE SCALE GENOMIC DNA]</scope>
    <source>
        <tissue evidence="2">Muscle</tissue>
    </source>
</reference>
<dbReference type="Gene3D" id="3.40.390.10">
    <property type="entry name" value="Collagenase (Catalytic Domain)"/>
    <property type="match status" value="1"/>
</dbReference>
<organism evidence="2 3">
    <name type="scientific">Portunus trituberculatus</name>
    <name type="common">Swimming crab</name>
    <name type="synonym">Neptunus trituberculatus</name>
    <dbReference type="NCBI Taxonomy" id="210409"/>
    <lineage>
        <taxon>Eukaryota</taxon>
        <taxon>Metazoa</taxon>
        <taxon>Ecdysozoa</taxon>
        <taxon>Arthropoda</taxon>
        <taxon>Crustacea</taxon>
        <taxon>Multicrustacea</taxon>
        <taxon>Malacostraca</taxon>
        <taxon>Eumalacostraca</taxon>
        <taxon>Eucarida</taxon>
        <taxon>Decapoda</taxon>
        <taxon>Pleocyemata</taxon>
        <taxon>Brachyura</taxon>
        <taxon>Eubrachyura</taxon>
        <taxon>Portunoidea</taxon>
        <taxon>Portunidae</taxon>
        <taxon>Portuninae</taxon>
        <taxon>Portunus</taxon>
    </lineage>
</organism>
<gene>
    <name evidence="2" type="primary">nep-11_2</name>
    <name evidence="2" type="ORF">E2C01_049380</name>
</gene>
<comment type="caution">
    <text evidence="2">The sequence shown here is derived from an EMBL/GenBank/DDBJ whole genome shotgun (WGS) entry which is preliminary data.</text>
</comment>
<protein>
    <submittedName>
        <fullName evidence="2">Neprilysin-11</fullName>
    </submittedName>
</protein>
<evidence type="ECO:0000313" key="2">
    <source>
        <dbReference type="EMBL" id="MPC55445.1"/>
    </source>
</evidence>
<dbReference type="InterPro" id="IPR018497">
    <property type="entry name" value="Peptidase_M13_C"/>
</dbReference>
<dbReference type="PROSITE" id="PS51885">
    <property type="entry name" value="NEPRILYSIN"/>
    <property type="match status" value="1"/>
</dbReference>
<sequence>MFRGFDDVNIHNYLIIDTSNTTRNNSYKIIDFHLSDRCNLHLLLLVPFPTDNDIAPSSLIYRRSGFHHLSDTYPQVIGHEITHGFDDQGRQHDKDGNVLPWWTNKTLQAFQSRAQCIVDQYGSISLPELDKFLPNITVTLNGINTLGENIADNGGLRQAFLAYQLYVERYGEEPRLPGLTEYSPMQLFFLQNANIWCKSTDFLSLLLQVITDPHTPEKFRVLVPMSNMKEFSDIWNCPVGSGMNPKNKCQVW</sequence>
<name>A0A5B7GDJ8_PORTR</name>
<dbReference type="PANTHER" id="PTHR11733:SF133">
    <property type="entry name" value="PHOSPHATE-REGULATING NEUTRAL ENDOPEPTIDASE PHEX"/>
    <property type="match status" value="1"/>
</dbReference>
<dbReference type="OrthoDB" id="6475849at2759"/>
<evidence type="ECO:0000259" key="1">
    <source>
        <dbReference type="Pfam" id="PF01431"/>
    </source>
</evidence>
<evidence type="ECO:0000313" key="3">
    <source>
        <dbReference type="Proteomes" id="UP000324222"/>
    </source>
</evidence>
<dbReference type="AlphaFoldDB" id="A0A5B7GDJ8"/>